<dbReference type="Gene3D" id="2.60.40.10">
    <property type="entry name" value="Immunoglobulins"/>
    <property type="match status" value="2"/>
</dbReference>
<evidence type="ECO:0000256" key="6">
    <source>
        <dbReference type="ARBA" id="ARBA00023295"/>
    </source>
</evidence>
<organism evidence="10 11">
    <name type="scientific">Clostridium neuense</name>
    <dbReference type="NCBI Taxonomy" id="1728934"/>
    <lineage>
        <taxon>Bacteria</taxon>
        <taxon>Bacillati</taxon>
        <taxon>Bacillota</taxon>
        <taxon>Clostridia</taxon>
        <taxon>Eubacteriales</taxon>
        <taxon>Clostridiaceae</taxon>
        <taxon>Clostridium</taxon>
    </lineage>
</organism>
<dbReference type="Pfam" id="PF02929">
    <property type="entry name" value="Bgal_small_N"/>
    <property type="match status" value="1"/>
</dbReference>
<evidence type="ECO:0000256" key="5">
    <source>
        <dbReference type="ARBA" id="ARBA00022801"/>
    </source>
</evidence>
<dbReference type="InterPro" id="IPR004199">
    <property type="entry name" value="B-gal_small/dom_5"/>
</dbReference>
<dbReference type="PANTHER" id="PTHR46323:SF2">
    <property type="entry name" value="BETA-GALACTOSIDASE"/>
    <property type="match status" value="1"/>
</dbReference>
<dbReference type="EC" id="3.2.1.23" evidence="3 8"/>
<evidence type="ECO:0000256" key="4">
    <source>
        <dbReference type="ARBA" id="ARBA00013303"/>
    </source>
</evidence>
<evidence type="ECO:0000256" key="8">
    <source>
        <dbReference type="RuleBase" id="RU361154"/>
    </source>
</evidence>
<dbReference type="PANTHER" id="PTHR46323">
    <property type="entry name" value="BETA-GALACTOSIDASE"/>
    <property type="match status" value="1"/>
</dbReference>
<dbReference type="InterPro" id="IPR032312">
    <property type="entry name" value="LacZ_4"/>
</dbReference>
<dbReference type="Pfam" id="PF02836">
    <property type="entry name" value="Glyco_hydro_2_C"/>
    <property type="match status" value="1"/>
</dbReference>
<dbReference type="Gene3D" id="2.70.98.10">
    <property type="match status" value="1"/>
</dbReference>
<dbReference type="Pfam" id="PF16353">
    <property type="entry name" value="LacZ_4"/>
    <property type="match status" value="1"/>
</dbReference>
<dbReference type="PROSITE" id="PS00719">
    <property type="entry name" value="GLYCOSYL_HYDROL_F2_1"/>
    <property type="match status" value="1"/>
</dbReference>
<dbReference type="InterPro" id="IPR006104">
    <property type="entry name" value="Glyco_hydro_2_N"/>
</dbReference>
<dbReference type="InterPro" id="IPR036156">
    <property type="entry name" value="Beta-gal/glucu_dom_sf"/>
</dbReference>
<comment type="similarity">
    <text evidence="2 8">Belongs to the glycosyl hydrolase 2 family.</text>
</comment>
<comment type="catalytic activity">
    <reaction evidence="1 8">
        <text>Hydrolysis of terminal non-reducing beta-D-galactose residues in beta-D-galactosides.</text>
        <dbReference type="EC" id="3.2.1.23"/>
    </reaction>
</comment>
<dbReference type="Proteomes" id="UP001623592">
    <property type="component" value="Unassembled WGS sequence"/>
</dbReference>
<dbReference type="PROSITE" id="PS00608">
    <property type="entry name" value="GLYCOSYL_HYDROL_F2_2"/>
    <property type="match status" value="1"/>
</dbReference>
<dbReference type="Gene3D" id="3.20.20.80">
    <property type="entry name" value="Glycosidases"/>
    <property type="match status" value="1"/>
</dbReference>
<evidence type="ECO:0000256" key="3">
    <source>
        <dbReference type="ARBA" id="ARBA00012756"/>
    </source>
</evidence>
<keyword evidence="11" id="KW-1185">Reference proteome</keyword>
<dbReference type="SUPFAM" id="SSF49303">
    <property type="entry name" value="beta-Galactosidase/glucuronidase domain"/>
    <property type="match status" value="2"/>
</dbReference>
<dbReference type="SMART" id="SM01038">
    <property type="entry name" value="Bgal_small_N"/>
    <property type="match status" value="1"/>
</dbReference>
<dbReference type="InterPro" id="IPR050347">
    <property type="entry name" value="Bact_Beta-galactosidase"/>
</dbReference>
<protein>
    <recommendedName>
        <fullName evidence="4 8">Beta-galactosidase</fullName>
        <ecNumber evidence="3 8">3.2.1.23</ecNumber>
    </recommendedName>
    <alternativeName>
        <fullName evidence="7 8">Lactase</fullName>
    </alternativeName>
</protein>
<dbReference type="Pfam" id="PF02837">
    <property type="entry name" value="Glyco_hydro_2_N"/>
    <property type="match status" value="1"/>
</dbReference>
<dbReference type="InterPro" id="IPR023232">
    <property type="entry name" value="Glyco_hydro_2_AS"/>
</dbReference>
<dbReference type="EMBL" id="JBJIAA010000003">
    <property type="protein sequence ID" value="MFL0249573.1"/>
    <property type="molecule type" value="Genomic_DNA"/>
</dbReference>
<dbReference type="InterPro" id="IPR023230">
    <property type="entry name" value="Glyco_hydro_2_CS"/>
</dbReference>
<dbReference type="InterPro" id="IPR006103">
    <property type="entry name" value="Glyco_hydro_2_cat"/>
</dbReference>
<accession>A0ABW8TAK8</accession>
<dbReference type="InterPro" id="IPR014718">
    <property type="entry name" value="GH-type_carb-bd"/>
</dbReference>
<reference evidence="10 11" key="1">
    <citation type="submission" date="2024-11" db="EMBL/GenBank/DDBJ databases">
        <authorList>
            <person name="Heng Y.C."/>
            <person name="Lim A.C.H."/>
            <person name="Lee J.K.Y."/>
            <person name="Kittelmann S."/>
        </authorList>
    </citation>
    <scope>NUCLEOTIDE SEQUENCE [LARGE SCALE GENOMIC DNA]</scope>
    <source>
        <strain evidence="10 11">WILCCON 0114</strain>
    </source>
</reference>
<dbReference type="InterPro" id="IPR011013">
    <property type="entry name" value="Gal_mutarotase_sf_dom"/>
</dbReference>
<evidence type="ECO:0000259" key="9">
    <source>
        <dbReference type="SMART" id="SM01038"/>
    </source>
</evidence>
<keyword evidence="6 8" id="KW-0326">Glycosidase</keyword>
<dbReference type="SUPFAM" id="SSF49785">
    <property type="entry name" value="Galactose-binding domain-like"/>
    <property type="match status" value="1"/>
</dbReference>
<evidence type="ECO:0000313" key="11">
    <source>
        <dbReference type="Proteomes" id="UP001623592"/>
    </source>
</evidence>
<dbReference type="SUPFAM" id="SSF51445">
    <property type="entry name" value="(Trans)glycosidases"/>
    <property type="match status" value="1"/>
</dbReference>
<evidence type="ECO:0000256" key="1">
    <source>
        <dbReference type="ARBA" id="ARBA00001412"/>
    </source>
</evidence>
<dbReference type="GO" id="GO:0016787">
    <property type="term" value="F:hydrolase activity"/>
    <property type="evidence" value="ECO:0007669"/>
    <property type="project" value="UniProtKB-KW"/>
</dbReference>
<dbReference type="InterPro" id="IPR006102">
    <property type="entry name" value="Ig-like_GH2"/>
</dbReference>
<dbReference type="Gene3D" id="2.60.120.260">
    <property type="entry name" value="Galactose-binding domain-like"/>
    <property type="match status" value="1"/>
</dbReference>
<evidence type="ECO:0000313" key="10">
    <source>
        <dbReference type="EMBL" id="MFL0249573.1"/>
    </source>
</evidence>
<dbReference type="Pfam" id="PF00703">
    <property type="entry name" value="Glyco_hydro_2"/>
    <property type="match status" value="1"/>
</dbReference>
<dbReference type="PRINTS" id="PR00132">
    <property type="entry name" value="GLHYDRLASE2"/>
</dbReference>
<evidence type="ECO:0000256" key="7">
    <source>
        <dbReference type="ARBA" id="ARBA00032230"/>
    </source>
</evidence>
<proteinExistence type="inferred from homology"/>
<gene>
    <name evidence="10" type="ORF">ACJDT4_03990</name>
</gene>
<evidence type="ECO:0000256" key="2">
    <source>
        <dbReference type="ARBA" id="ARBA00007401"/>
    </source>
</evidence>
<name>A0ABW8TAK8_9CLOT</name>
<comment type="caution">
    <text evidence="10">The sequence shown here is derived from an EMBL/GenBank/DDBJ whole genome shotgun (WGS) entry which is preliminary data.</text>
</comment>
<dbReference type="InterPro" id="IPR013783">
    <property type="entry name" value="Ig-like_fold"/>
</dbReference>
<feature type="domain" description="Beta galactosidase small chain/" evidence="9">
    <location>
        <begin position="730"/>
        <end position="1000"/>
    </location>
</feature>
<dbReference type="RefSeq" id="WP_406786243.1">
    <property type="nucleotide sequence ID" value="NZ_JBJIAA010000003.1"/>
</dbReference>
<dbReference type="InterPro" id="IPR006101">
    <property type="entry name" value="Glyco_hydro_2"/>
</dbReference>
<keyword evidence="5 8" id="KW-0378">Hydrolase</keyword>
<dbReference type="SUPFAM" id="SSF74650">
    <property type="entry name" value="Galactose mutarotase-like"/>
    <property type="match status" value="1"/>
</dbReference>
<dbReference type="InterPro" id="IPR017853">
    <property type="entry name" value="GH"/>
</dbReference>
<sequence length="1006" mass="115673">MLNVKKYWEDLNVMHVNRLEPRAYYIPYGDAKTAFNKKRGESPYYQTLNGSWKFKYYKSVKLIEDGFYNENACVNDWDNIIVPSCWQVNGYDQCHYTNLNYPIPCDPPYVPNENPAGTYVREFNVSENWSGKSKYVVFEGVNSCFYLWVNGKFVGYSQGSRMPAEFDITNYLISGKNRMSVLVLKWCDGTYLEDQDLWRFSGIFRDVYLLAREEAHVVDVFTKQDLLADFSKASLNCEIKTVGSCDIKIELMNAEAKVVAKGTKTIDGKDNIQLEVEEPTLWNAEAPYLYKLYVYSGDEVILFNIGFRRIEALDGVFDVNGKAVKLKGVNRHDSHPELGQSIPLNHMKKDLMLMKRHNINTIRTSHYPNDPRFLDLCDEYGFYVVDEADLECHGLHSAGLFKDGSFHVLSKNSQWKKAFLDRAERLVERDKNHPSVIIWSMGNESGYDANHIAMAKWAKTRDNSRLIHYEGAAENYKGSTDTECLDMESRMYASTEYIEKYAQNEDNKKPLFLCEYCHAMGNGPGDLKDYWDVIYKYPKLMGGCVWEWCDHGIKTETSDGEEFYAYGGDFGDKPNDGNFCLDGLVYPDRKPHTGLLELKKVIAPVKVDAEDLKKGTIKVTNLFDFIDLSDIALCWKVEKDGKTIQQGEISELGVEPQESQVYELDFDIPEKLESRFFLTISCIQKKDTLWAEKGYEITFEQFELPAQKLQNNFKKCVSSIKLEQVDNLITIEGFDFCHVFDVYDGAFIKISKNYVDMIDGLPKFNIWRAPTDNDRNIKDKWIVEGYERAVTHVYDAKITNSSDTSVEITTSFSLAGYSMYPILHGEAIWTVNGTGEISLKVKAKVREELEFLPRFGLQLIMPKGTEEVEYFGYGPHESYIDKKRSVKKGKYLLTVDDMFENYLMPQENGSRYGTEWAVISNKLGMGLKFTGTSDFSFNAAHYTPEDLTKAGHPYELNKRKETVVNIDYKMSGVGSNSCGPELLNKYRLEEKEFEFDLKITPIFKEE</sequence>
<dbReference type="InterPro" id="IPR008979">
    <property type="entry name" value="Galactose-bd-like_sf"/>
</dbReference>